<dbReference type="EMBL" id="JADYTN010000123">
    <property type="protein sequence ID" value="MCF2564938.1"/>
    <property type="molecule type" value="Genomic_DNA"/>
</dbReference>
<feature type="non-terminal residue" evidence="1">
    <location>
        <position position="48"/>
    </location>
</feature>
<proteinExistence type="predicted"/>
<protein>
    <submittedName>
        <fullName evidence="1">Uncharacterized protein</fullName>
    </submittedName>
</protein>
<sequence length="48" mass="5318">MAILNGLIKKMSGSAGQLTFKTVNGRTVVSEKVTKVRNTRTKGQQRQR</sequence>
<accession>A0ABS9CIK6</accession>
<dbReference type="Proteomes" id="UP001200470">
    <property type="component" value="Unassembled WGS sequence"/>
</dbReference>
<comment type="caution">
    <text evidence="1">The sequence shown here is derived from an EMBL/GenBank/DDBJ whole genome shotgun (WGS) entry which is preliminary data.</text>
</comment>
<reference evidence="1 3" key="1">
    <citation type="submission" date="2020-12" db="EMBL/GenBank/DDBJ databases">
        <title>Whole genome sequences of gut porcine anaerobes.</title>
        <authorList>
            <person name="Kubasova T."/>
            <person name="Jahodarova E."/>
            <person name="Rychlik I."/>
        </authorList>
    </citation>
    <scope>NUCLEOTIDE SEQUENCE [LARGE SCALE GENOMIC DNA]</scope>
    <source>
        <strain evidence="1 3">An925</strain>
    </source>
</reference>
<organism evidence="1 3">
    <name type="scientific">Xylanibacter brevis</name>
    <dbReference type="NCBI Taxonomy" id="83231"/>
    <lineage>
        <taxon>Bacteria</taxon>
        <taxon>Pseudomonadati</taxon>
        <taxon>Bacteroidota</taxon>
        <taxon>Bacteroidia</taxon>
        <taxon>Bacteroidales</taxon>
        <taxon>Prevotellaceae</taxon>
        <taxon>Xylanibacter</taxon>
    </lineage>
</organism>
<dbReference type="EMBL" id="JADYTN010000124">
    <property type="protein sequence ID" value="MCF2564939.1"/>
    <property type="molecule type" value="Genomic_DNA"/>
</dbReference>
<name>A0ABS9CIK6_9BACT</name>
<evidence type="ECO:0000313" key="1">
    <source>
        <dbReference type="EMBL" id="MCF2564938.1"/>
    </source>
</evidence>
<evidence type="ECO:0000313" key="2">
    <source>
        <dbReference type="EMBL" id="MCF2564939.1"/>
    </source>
</evidence>
<gene>
    <name evidence="1" type="ORF">I6E12_12645</name>
    <name evidence="2" type="ORF">I6E12_12650</name>
</gene>
<evidence type="ECO:0000313" key="3">
    <source>
        <dbReference type="Proteomes" id="UP001200470"/>
    </source>
</evidence>
<keyword evidence="3" id="KW-1185">Reference proteome</keyword>